<proteinExistence type="predicted"/>
<dbReference type="AlphaFoldDB" id="A0A9P6MF98"/>
<organism evidence="1 2">
    <name type="scientific">Modicella reniformis</name>
    <dbReference type="NCBI Taxonomy" id="1440133"/>
    <lineage>
        <taxon>Eukaryota</taxon>
        <taxon>Fungi</taxon>
        <taxon>Fungi incertae sedis</taxon>
        <taxon>Mucoromycota</taxon>
        <taxon>Mortierellomycotina</taxon>
        <taxon>Mortierellomycetes</taxon>
        <taxon>Mortierellales</taxon>
        <taxon>Mortierellaceae</taxon>
        <taxon>Modicella</taxon>
    </lineage>
</organism>
<reference evidence="1" key="1">
    <citation type="journal article" date="2020" name="Fungal Divers.">
        <title>Resolving the Mortierellaceae phylogeny through synthesis of multi-gene phylogenetics and phylogenomics.</title>
        <authorList>
            <person name="Vandepol N."/>
            <person name="Liber J."/>
            <person name="Desiro A."/>
            <person name="Na H."/>
            <person name="Kennedy M."/>
            <person name="Barry K."/>
            <person name="Grigoriev I.V."/>
            <person name="Miller A.N."/>
            <person name="O'Donnell K."/>
            <person name="Stajich J.E."/>
            <person name="Bonito G."/>
        </authorList>
    </citation>
    <scope>NUCLEOTIDE SEQUENCE</scope>
    <source>
        <strain evidence="1">MES-2147</strain>
    </source>
</reference>
<dbReference type="Proteomes" id="UP000749646">
    <property type="component" value="Unassembled WGS sequence"/>
</dbReference>
<accession>A0A9P6MF98</accession>
<comment type="caution">
    <text evidence="1">The sequence shown here is derived from an EMBL/GenBank/DDBJ whole genome shotgun (WGS) entry which is preliminary data.</text>
</comment>
<dbReference type="EMBL" id="JAAAHW010001054">
    <property type="protein sequence ID" value="KAF9997109.1"/>
    <property type="molecule type" value="Genomic_DNA"/>
</dbReference>
<protein>
    <submittedName>
        <fullName evidence="1">Uncharacterized protein</fullName>
    </submittedName>
</protein>
<evidence type="ECO:0000313" key="2">
    <source>
        <dbReference type="Proteomes" id="UP000749646"/>
    </source>
</evidence>
<dbReference type="OrthoDB" id="2391656at2759"/>
<keyword evidence="2" id="KW-1185">Reference proteome</keyword>
<gene>
    <name evidence="1" type="ORF">BGZ65_007314</name>
</gene>
<sequence>MDIASSFGEKILIVYTTSIMDGRKYRVRKIFQEKYEFSANRQASDLIHLHFCLVIKATAKKSDAQLERMTW</sequence>
<evidence type="ECO:0000313" key="1">
    <source>
        <dbReference type="EMBL" id="KAF9997109.1"/>
    </source>
</evidence>
<name>A0A9P6MF98_9FUNG</name>